<dbReference type="GO" id="GO:0016810">
    <property type="term" value="F:hydrolase activity, acting on carbon-nitrogen (but not peptide) bonds"/>
    <property type="evidence" value="ECO:0007669"/>
    <property type="project" value="InterPro"/>
</dbReference>
<keyword evidence="2" id="KW-0378">Hydrolase</keyword>
<dbReference type="PANTHER" id="PTHR43135">
    <property type="entry name" value="ALPHA-D-RIBOSE 1-METHYLPHOSPHONATE 5-TRIPHOSPHATE DIPHOSPHATASE"/>
    <property type="match status" value="1"/>
</dbReference>
<proteinExistence type="predicted"/>
<sequence length="487" mass="54283">MPNVHKSRLSRLIANSALQLFAIFKYSLNSTAMKNVRYILIALLFAACQAQEKISETALLISNVSIVDVTTGEVLQNRQVVIDSGKIKSITESLENTSAYTQKIDGSGKYLLPGLAEMHAHIPQPPTPQERIDDVLFLYLSNGITTIRGMLGHPSHLVLSDKAENGYIVSPRIFTSSPSLNGNSVTSKEEAKAKVTAYKEDGYDFLKIHPGIQLEVFDQLVETANNVDIEFAGHVPVDVGIHHALNSGYASIDHVDGFLEGLVPGSADVDPNENGFFGYNFTPLADTTKIDELVQLAKENEVWIVPTQSLFTKWFAPTDVDSLLALPEMKYMPTETLANWRRVKEQFMADPNFKENQWRHFDAIRRQLIKKLNENGHGMLLGSDAPQLFNVPGFSIHHEMRNMADAGMTNLDIIQSGTINPAIFFGMEDVFGQVKEGLEADLILLEENPLEDLDAFKQLSGVFRQGNWYSKSEIDNRLMDISKNNQQ</sequence>
<dbReference type="Proteomes" id="UP000032726">
    <property type="component" value="Chromosome"/>
</dbReference>
<dbReference type="Pfam" id="PF01979">
    <property type="entry name" value="Amidohydro_1"/>
    <property type="match status" value="1"/>
</dbReference>
<dbReference type="EMBL" id="CP011071">
    <property type="protein sequence ID" value="AKA33797.1"/>
    <property type="molecule type" value="Genomic_DNA"/>
</dbReference>
<dbReference type="SUPFAM" id="SSF51556">
    <property type="entry name" value="Metallo-dependent hydrolases"/>
    <property type="match status" value="1"/>
</dbReference>
<evidence type="ECO:0000313" key="3">
    <source>
        <dbReference type="Proteomes" id="UP000032726"/>
    </source>
</evidence>
<accession>A0A0D5YNK5</accession>
<evidence type="ECO:0000259" key="1">
    <source>
        <dbReference type="Pfam" id="PF01979"/>
    </source>
</evidence>
<dbReference type="HOGENOM" id="CLU_023620_4_1_10"/>
<gene>
    <name evidence="2" type="ORF">VC82_105</name>
</gene>
<dbReference type="InterPro" id="IPR006680">
    <property type="entry name" value="Amidohydro-rel"/>
</dbReference>
<dbReference type="STRING" id="516051.VC82_105"/>
<organism evidence="2 3">
    <name type="scientific">Flagellimonas lutaonensis</name>
    <dbReference type="NCBI Taxonomy" id="516051"/>
    <lineage>
        <taxon>Bacteria</taxon>
        <taxon>Pseudomonadati</taxon>
        <taxon>Bacteroidota</taxon>
        <taxon>Flavobacteriia</taxon>
        <taxon>Flavobacteriales</taxon>
        <taxon>Flavobacteriaceae</taxon>
        <taxon>Flagellimonas</taxon>
    </lineage>
</organism>
<keyword evidence="3" id="KW-1185">Reference proteome</keyword>
<dbReference type="Gene3D" id="2.30.40.10">
    <property type="entry name" value="Urease, subunit C, domain 1"/>
    <property type="match status" value="2"/>
</dbReference>
<dbReference type="InterPro" id="IPR011059">
    <property type="entry name" value="Metal-dep_hydrolase_composite"/>
</dbReference>
<protein>
    <submittedName>
        <fullName evidence="2">Amidohydrolase</fullName>
    </submittedName>
</protein>
<dbReference type="KEGG" id="mlt:VC82_105"/>
<dbReference type="AlphaFoldDB" id="A0A0D5YNK5"/>
<name>A0A0D5YNK5_9FLAO</name>
<dbReference type="Gene3D" id="3.20.20.140">
    <property type="entry name" value="Metal-dependent hydrolases"/>
    <property type="match status" value="2"/>
</dbReference>
<evidence type="ECO:0000313" key="2">
    <source>
        <dbReference type="EMBL" id="AKA33797.1"/>
    </source>
</evidence>
<dbReference type="InterPro" id="IPR032466">
    <property type="entry name" value="Metal_Hydrolase"/>
</dbReference>
<dbReference type="InterPro" id="IPR051781">
    <property type="entry name" value="Metallo-dep_Hydrolase"/>
</dbReference>
<feature type="domain" description="Amidohydrolase-related" evidence="1">
    <location>
        <begin position="110"/>
        <end position="468"/>
    </location>
</feature>
<dbReference type="PANTHER" id="PTHR43135:SF3">
    <property type="entry name" value="ALPHA-D-RIBOSE 1-METHYLPHOSPHONATE 5-TRIPHOSPHATE DIPHOSPHATASE"/>
    <property type="match status" value="1"/>
</dbReference>
<reference evidence="2 3" key="1">
    <citation type="submission" date="2015-03" db="EMBL/GenBank/DDBJ databases">
        <title>Complete genome sequence of Muricauda lutaonensis CC-HSB-11T, isolated from a coastal hot spring.</title>
        <authorList>
            <person name="Kim K.M."/>
        </authorList>
    </citation>
    <scope>NUCLEOTIDE SEQUENCE [LARGE SCALE GENOMIC DNA]</scope>
    <source>
        <strain evidence="2 3">CC-HSB-11</strain>
    </source>
</reference>
<dbReference type="SUPFAM" id="SSF51338">
    <property type="entry name" value="Composite domain of metallo-dependent hydrolases"/>
    <property type="match status" value="1"/>
</dbReference>